<dbReference type="AlphaFoldDB" id="A0A6A6STR6"/>
<keyword evidence="2" id="KW-0479">Metal-binding</keyword>
<dbReference type="InterPro" id="IPR007219">
    <property type="entry name" value="XnlR_reg_dom"/>
</dbReference>
<dbReference type="GO" id="GO:0000976">
    <property type="term" value="F:transcription cis-regulatory region binding"/>
    <property type="evidence" value="ECO:0007669"/>
    <property type="project" value="TreeGrafter"/>
</dbReference>
<dbReference type="SMART" id="SM00066">
    <property type="entry name" value="GAL4"/>
    <property type="match status" value="1"/>
</dbReference>
<evidence type="ECO:0000313" key="9">
    <source>
        <dbReference type="EMBL" id="KAF2649993.1"/>
    </source>
</evidence>
<feature type="region of interest" description="Disordered" evidence="7">
    <location>
        <begin position="85"/>
        <end position="144"/>
    </location>
</feature>
<dbReference type="Pfam" id="PF04082">
    <property type="entry name" value="Fungal_trans"/>
    <property type="match status" value="1"/>
</dbReference>
<feature type="region of interest" description="Disordered" evidence="7">
    <location>
        <begin position="597"/>
        <end position="648"/>
    </location>
</feature>
<dbReference type="CDD" id="cd12148">
    <property type="entry name" value="fungal_TF_MHR"/>
    <property type="match status" value="1"/>
</dbReference>
<evidence type="ECO:0000259" key="8">
    <source>
        <dbReference type="PROSITE" id="PS00463"/>
    </source>
</evidence>
<evidence type="ECO:0000256" key="4">
    <source>
        <dbReference type="ARBA" id="ARBA00023125"/>
    </source>
</evidence>
<evidence type="ECO:0000256" key="1">
    <source>
        <dbReference type="ARBA" id="ARBA00004123"/>
    </source>
</evidence>
<dbReference type="GO" id="GO:0006351">
    <property type="term" value="P:DNA-templated transcription"/>
    <property type="evidence" value="ECO:0007669"/>
    <property type="project" value="InterPro"/>
</dbReference>
<dbReference type="GO" id="GO:0005634">
    <property type="term" value="C:nucleus"/>
    <property type="evidence" value="ECO:0007669"/>
    <property type="project" value="UniProtKB-SubCell"/>
</dbReference>
<evidence type="ECO:0000313" key="10">
    <source>
        <dbReference type="Proteomes" id="UP000799324"/>
    </source>
</evidence>
<proteinExistence type="predicted"/>
<dbReference type="PANTHER" id="PTHR31845:SF10">
    <property type="entry name" value="ZN(II)2CYS6 TRANSCRIPTION FACTOR (EUROFUNG)"/>
    <property type="match status" value="1"/>
</dbReference>
<evidence type="ECO:0000256" key="3">
    <source>
        <dbReference type="ARBA" id="ARBA00023015"/>
    </source>
</evidence>
<reference evidence="9" key="1">
    <citation type="journal article" date="2020" name="Stud. Mycol.">
        <title>101 Dothideomycetes genomes: a test case for predicting lifestyles and emergence of pathogens.</title>
        <authorList>
            <person name="Haridas S."/>
            <person name="Albert R."/>
            <person name="Binder M."/>
            <person name="Bloem J."/>
            <person name="Labutti K."/>
            <person name="Salamov A."/>
            <person name="Andreopoulos B."/>
            <person name="Baker S."/>
            <person name="Barry K."/>
            <person name="Bills G."/>
            <person name="Bluhm B."/>
            <person name="Cannon C."/>
            <person name="Castanera R."/>
            <person name="Culley D."/>
            <person name="Daum C."/>
            <person name="Ezra D."/>
            <person name="Gonzalez J."/>
            <person name="Henrissat B."/>
            <person name="Kuo A."/>
            <person name="Liang C."/>
            <person name="Lipzen A."/>
            <person name="Lutzoni F."/>
            <person name="Magnuson J."/>
            <person name="Mondo S."/>
            <person name="Nolan M."/>
            <person name="Ohm R."/>
            <person name="Pangilinan J."/>
            <person name="Park H.-J."/>
            <person name="Ramirez L."/>
            <person name="Alfaro M."/>
            <person name="Sun H."/>
            <person name="Tritt A."/>
            <person name="Yoshinaga Y."/>
            <person name="Zwiers L.-H."/>
            <person name="Turgeon B."/>
            <person name="Goodwin S."/>
            <person name="Spatafora J."/>
            <person name="Crous P."/>
            <person name="Grigoriev I."/>
        </authorList>
    </citation>
    <scope>NUCLEOTIDE SEQUENCE</scope>
    <source>
        <strain evidence="9">CBS 122681</strain>
    </source>
</reference>
<keyword evidence="10" id="KW-1185">Reference proteome</keyword>
<evidence type="ECO:0000256" key="2">
    <source>
        <dbReference type="ARBA" id="ARBA00022723"/>
    </source>
</evidence>
<protein>
    <recommendedName>
        <fullName evidence="8">Zn(2)-C6 fungal-type domain-containing protein</fullName>
    </recommendedName>
</protein>
<dbReference type="InterPro" id="IPR036864">
    <property type="entry name" value="Zn2-C6_fun-type_DNA-bd_sf"/>
</dbReference>
<evidence type="ECO:0000256" key="7">
    <source>
        <dbReference type="SAM" id="MobiDB-lite"/>
    </source>
</evidence>
<keyword evidence="4" id="KW-0238">DNA-binding</keyword>
<keyword evidence="6" id="KW-0539">Nucleus</keyword>
<dbReference type="EMBL" id="MU004471">
    <property type="protein sequence ID" value="KAF2649993.1"/>
    <property type="molecule type" value="Genomic_DNA"/>
</dbReference>
<accession>A0A6A6STR6</accession>
<feature type="compositionally biased region" description="Polar residues" evidence="7">
    <location>
        <begin position="94"/>
        <end position="103"/>
    </location>
</feature>
<dbReference type="InterPro" id="IPR051089">
    <property type="entry name" value="prtT"/>
</dbReference>
<dbReference type="Proteomes" id="UP000799324">
    <property type="component" value="Unassembled WGS sequence"/>
</dbReference>
<name>A0A6A6STR6_9PLEO</name>
<evidence type="ECO:0000256" key="5">
    <source>
        <dbReference type="ARBA" id="ARBA00023163"/>
    </source>
</evidence>
<dbReference type="CDD" id="cd00067">
    <property type="entry name" value="GAL4"/>
    <property type="match status" value="1"/>
</dbReference>
<dbReference type="OrthoDB" id="5424793at2759"/>
<dbReference type="PANTHER" id="PTHR31845">
    <property type="entry name" value="FINGER DOMAIN PROTEIN, PUTATIVE-RELATED"/>
    <property type="match status" value="1"/>
</dbReference>
<keyword evidence="3" id="KW-0805">Transcription regulation</keyword>
<dbReference type="Gene3D" id="4.10.240.10">
    <property type="entry name" value="Zn(2)-C6 fungal-type DNA-binding domain"/>
    <property type="match status" value="1"/>
</dbReference>
<feature type="domain" description="Zn(2)-C6 fungal-type" evidence="8">
    <location>
        <begin position="20"/>
        <end position="50"/>
    </location>
</feature>
<feature type="compositionally biased region" description="Polar residues" evidence="7">
    <location>
        <begin position="597"/>
        <end position="607"/>
    </location>
</feature>
<organism evidence="9 10">
    <name type="scientific">Lophiostoma macrostomum CBS 122681</name>
    <dbReference type="NCBI Taxonomy" id="1314788"/>
    <lineage>
        <taxon>Eukaryota</taxon>
        <taxon>Fungi</taxon>
        <taxon>Dikarya</taxon>
        <taxon>Ascomycota</taxon>
        <taxon>Pezizomycotina</taxon>
        <taxon>Dothideomycetes</taxon>
        <taxon>Pleosporomycetidae</taxon>
        <taxon>Pleosporales</taxon>
        <taxon>Lophiostomataceae</taxon>
        <taxon>Lophiostoma</taxon>
    </lineage>
</organism>
<comment type="subcellular location">
    <subcellularLocation>
        <location evidence="1">Nucleus</location>
    </subcellularLocation>
</comment>
<dbReference type="GO" id="GO:0008270">
    <property type="term" value="F:zinc ion binding"/>
    <property type="evidence" value="ECO:0007669"/>
    <property type="project" value="InterPro"/>
</dbReference>
<dbReference type="PROSITE" id="PS00463">
    <property type="entry name" value="ZN2_CY6_FUNGAL_1"/>
    <property type="match status" value="1"/>
</dbReference>
<dbReference type="GO" id="GO:0000981">
    <property type="term" value="F:DNA-binding transcription factor activity, RNA polymerase II-specific"/>
    <property type="evidence" value="ECO:0007669"/>
    <property type="project" value="InterPro"/>
</dbReference>
<sequence length="693" mass="78284">METAEQTPTDRAVLARTTQACQRCRSLKTRCLPSEQASICRRCLSSKRECVWAEAPRRPKRARGPSRISQVEQKIDGLFATLVSSEGSKKSDQEAAQTTTVTDHTPYIPPILDRPQDTIHPGSWLPKPTSFELQPAPPDRDADPSQRYVEKLHIIHSFGEETDLSRPPSNVFNAPSKTEPALNSPMLEELLASGEAESMLHEYRNMTGSFPFVPVAAGFTAQLLSIQKPMLFLAIITIASWKDHQRQMKLDEYFRTELANRTIIRPRRTLSLVQSLIVYLGWYHFVFSHKTQQIYSLIQLTIGLALDLGLHEKNKRSIGMPGIPKAAPFSSEVQRERQRSFLGCYYLSSAIAVGLMKPNMLKYDDYMVYCGSRLQQDREYPSDKAIGRLISLRRLEDQINSTFNTEEATNLPISDSRIAMNLRFMETQLEEWRRDSTSETMSRTLELANSFAEMSLHAIALRPSPTNSTSQSSTTTQLTALLVTLEAGKRFFDVLLDLPVSDYHLVSFDGWMHLPHAVITVARLCIPDASQLPAQWDVKAAQDRVRLDLYLESLCYRMQGLSTFDKVKQPHPDFWCAMKLIMDLTRAWYCRKIRGNTTSSSQPTSGGIPTPDTLRNYDGRGTENHAASHGPSFDQNAQDPFNTMDDVNQVMNSHDPFSFMRNEDFDMDQFLDMGIWGSEGYEGMGFGGGGMQS</sequence>
<dbReference type="InterPro" id="IPR001138">
    <property type="entry name" value="Zn2Cys6_DnaBD"/>
</dbReference>
<gene>
    <name evidence="9" type="ORF">K491DRAFT_707826</name>
</gene>
<feature type="compositionally biased region" description="Polar residues" evidence="7">
    <location>
        <begin position="633"/>
        <end position="648"/>
    </location>
</feature>
<evidence type="ECO:0000256" key="6">
    <source>
        <dbReference type="ARBA" id="ARBA00023242"/>
    </source>
</evidence>
<dbReference type="SUPFAM" id="SSF57701">
    <property type="entry name" value="Zn2/Cys6 DNA-binding domain"/>
    <property type="match status" value="1"/>
</dbReference>
<keyword evidence="5" id="KW-0804">Transcription</keyword>